<dbReference type="AlphaFoldDB" id="A0A068RU14"/>
<dbReference type="Gene3D" id="3.30.420.10">
    <property type="entry name" value="Ribonuclease H-like superfamily/Ribonuclease H"/>
    <property type="match status" value="1"/>
</dbReference>
<dbReference type="VEuPathDB" id="FungiDB:LCOR_03919.1"/>
<dbReference type="OrthoDB" id="2283705at2759"/>
<dbReference type="InterPro" id="IPR012337">
    <property type="entry name" value="RNaseH-like_sf"/>
</dbReference>
<feature type="compositionally biased region" description="Basic residues" evidence="1">
    <location>
        <begin position="352"/>
        <end position="361"/>
    </location>
</feature>
<protein>
    <submittedName>
        <fullName evidence="2">Uncharacterized protein</fullName>
    </submittedName>
</protein>
<comment type="caution">
    <text evidence="2">The sequence shown here is derived from an EMBL/GenBank/DDBJ whole genome shotgun (WGS) entry which is preliminary data.</text>
</comment>
<feature type="compositionally biased region" description="Low complexity" evidence="1">
    <location>
        <begin position="507"/>
        <end position="522"/>
    </location>
</feature>
<proteinExistence type="predicted"/>
<feature type="region of interest" description="Disordered" evidence="1">
    <location>
        <begin position="326"/>
        <end position="498"/>
    </location>
</feature>
<gene>
    <name evidence="2" type="ORF">LCOR_03919.1</name>
</gene>
<feature type="region of interest" description="Disordered" evidence="1">
    <location>
        <begin position="1"/>
        <end position="102"/>
    </location>
</feature>
<feature type="compositionally biased region" description="Low complexity" evidence="1">
    <location>
        <begin position="362"/>
        <end position="375"/>
    </location>
</feature>
<feature type="region of interest" description="Disordered" evidence="1">
    <location>
        <begin position="506"/>
        <end position="525"/>
    </location>
</feature>
<feature type="compositionally biased region" description="Acidic residues" evidence="1">
    <location>
        <begin position="555"/>
        <end position="566"/>
    </location>
</feature>
<feature type="compositionally biased region" description="Low complexity" evidence="1">
    <location>
        <begin position="449"/>
        <end position="458"/>
    </location>
</feature>
<dbReference type="Proteomes" id="UP000027586">
    <property type="component" value="Unassembled WGS sequence"/>
</dbReference>
<dbReference type="EMBL" id="CBTN010000013">
    <property type="protein sequence ID" value="CDH52451.1"/>
    <property type="molecule type" value="Genomic_DNA"/>
</dbReference>
<feature type="region of interest" description="Disordered" evidence="1">
    <location>
        <begin position="553"/>
        <end position="572"/>
    </location>
</feature>
<keyword evidence="3" id="KW-1185">Reference proteome</keyword>
<organism evidence="2 3">
    <name type="scientific">Lichtheimia corymbifera JMRC:FSU:9682</name>
    <dbReference type="NCBI Taxonomy" id="1263082"/>
    <lineage>
        <taxon>Eukaryota</taxon>
        <taxon>Fungi</taxon>
        <taxon>Fungi incertae sedis</taxon>
        <taxon>Mucoromycota</taxon>
        <taxon>Mucoromycotina</taxon>
        <taxon>Mucoromycetes</taxon>
        <taxon>Mucorales</taxon>
        <taxon>Lichtheimiaceae</taxon>
        <taxon>Lichtheimia</taxon>
    </lineage>
</organism>
<name>A0A068RU14_9FUNG</name>
<feature type="compositionally biased region" description="Basic and acidic residues" evidence="1">
    <location>
        <begin position="420"/>
        <end position="429"/>
    </location>
</feature>
<feature type="compositionally biased region" description="Polar residues" evidence="1">
    <location>
        <begin position="384"/>
        <end position="399"/>
    </location>
</feature>
<dbReference type="InterPro" id="IPR036397">
    <property type="entry name" value="RNaseH_sf"/>
</dbReference>
<reference evidence="2" key="1">
    <citation type="submission" date="2013-08" db="EMBL/GenBank/DDBJ databases">
        <title>Gene expansion shapes genome architecture in the human pathogen Lichtheimia corymbifera: an evolutionary genomics analysis in the ancient terrestrial Mucorales (Mucoromycotina).</title>
        <authorList>
            <person name="Schwartze V.U."/>
            <person name="Winter S."/>
            <person name="Shelest E."/>
            <person name="Marcet-Houben M."/>
            <person name="Horn F."/>
            <person name="Wehner S."/>
            <person name="Hoffmann K."/>
            <person name="Riege K."/>
            <person name="Sammeth M."/>
            <person name="Nowrousian M."/>
            <person name="Valiante V."/>
            <person name="Linde J."/>
            <person name="Jacobsen I.D."/>
            <person name="Marz M."/>
            <person name="Brakhage A.A."/>
            <person name="Gabaldon T."/>
            <person name="Bocker S."/>
            <person name="Voigt K."/>
        </authorList>
    </citation>
    <scope>NUCLEOTIDE SEQUENCE [LARGE SCALE GENOMIC DNA]</scope>
    <source>
        <strain evidence="2">FSU 9682</strain>
    </source>
</reference>
<evidence type="ECO:0000313" key="2">
    <source>
        <dbReference type="EMBL" id="CDH52451.1"/>
    </source>
</evidence>
<feature type="compositionally biased region" description="Basic and acidic residues" evidence="1">
    <location>
        <begin position="437"/>
        <end position="448"/>
    </location>
</feature>
<evidence type="ECO:0000313" key="3">
    <source>
        <dbReference type="Proteomes" id="UP000027586"/>
    </source>
</evidence>
<evidence type="ECO:0000256" key="1">
    <source>
        <dbReference type="SAM" id="MobiDB-lite"/>
    </source>
</evidence>
<feature type="compositionally biased region" description="Pro residues" evidence="1">
    <location>
        <begin position="51"/>
        <end position="63"/>
    </location>
</feature>
<dbReference type="SUPFAM" id="SSF53098">
    <property type="entry name" value="Ribonuclease H-like"/>
    <property type="match status" value="1"/>
</dbReference>
<accession>A0A068RU14</accession>
<sequence>MSDPMEFYPSASLSTSRRSTRSSSKRSYFSSHRRSVSPDRPREHRRRRSPSPAPGPPLPPGYMPPSSSSDMRAYDPYYDVPRKRARTKDHPPPPSPEPKPTHMLDIYHPSVLGSKVMVRTLPDIKDTPLNLRVSPHPEIPQAIFDTLAENKRARLVQYYMSNVRDPDVDHVIWTSVSVRALNPKDRVEAFYFGAYACCWEKPVDRRGLAAAFQGVAKTNIFAEYSAALAALQACPPGDSVLIKTSSGPIAHGLLKGTFPSDSNGPQPPHVNIRDAFMNLVEKRRGRVYIRVVPSKSMIPVGAKVVRMAEKARRDYEASVLPESELPINALAKRQSPPAPTPSHMQDTIDRGAHHHHHHHHASTTTTTTTTTATTSMDRSRVLSPPQQLLISPTIPQQGQHYRWNDSGVDNYRPSSPRTRSPVENHRSRLDPSTSPVRARDPRIRRMEENMQMQQQQQRMEYHHPSHHQAPLTKTNRSSSSGGGGGDSSPREQQQRQRQRPLYNDAFSMSDNVDTSSSSNNPSQMARKLDAPLGAANPADSDDDDEIFYDAKDYLDDYDGGDEDLEDGKDVSPPRRMAQVAIAAKGSISAWVNTMFDKYHIQ</sequence>
<dbReference type="GO" id="GO:0003676">
    <property type="term" value="F:nucleic acid binding"/>
    <property type="evidence" value="ECO:0007669"/>
    <property type="project" value="InterPro"/>
</dbReference>